<protein>
    <submittedName>
        <fullName evidence="1">Uncharacterized protein</fullName>
    </submittedName>
</protein>
<name>A0A9D4F1B3_DREPO</name>
<dbReference type="AlphaFoldDB" id="A0A9D4F1B3"/>
<keyword evidence="2" id="KW-1185">Reference proteome</keyword>
<organism evidence="1 2">
    <name type="scientific">Dreissena polymorpha</name>
    <name type="common">Zebra mussel</name>
    <name type="synonym">Mytilus polymorpha</name>
    <dbReference type="NCBI Taxonomy" id="45954"/>
    <lineage>
        <taxon>Eukaryota</taxon>
        <taxon>Metazoa</taxon>
        <taxon>Spiralia</taxon>
        <taxon>Lophotrochozoa</taxon>
        <taxon>Mollusca</taxon>
        <taxon>Bivalvia</taxon>
        <taxon>Autobranchia</taxon>
        <taxon>Heteroconchia</taxon>
        <taxon>Euheterodonta</taxon>
        <taxon>Imparidentia</taxon>
        <taxon>Neoheterodontei</taxon>
        <taxon>Myida</taxon>
        <taxon>Dreissenoidea</taxon>
        <taxon>Dreissenidae</taxon>
        <taxon>Dreissena</taxon>
    </lineage>
</organism>
<sequence>MIWGQFRRMKAKTFPTTLSREIYGNISHILWHCAFLPAHEQKIMQWLEKCGLSEFDGIGGMPSLSVSYPQLRESMTLESSSTVGRAFSSSITGRSLMA</sequence>
<evidence type="ECO:0000313" key="2">
    <source>
        <dbReference type="Proteomes" id="UP000828390"/>
    </source>
</evidence>
<comment type="caution">
    <text evidence="1">The sequence shown here is derived from an EMBL/GenBank/DDBJ whole genome shotgun (WGS) entry which is preliminary data.</text>
</comment>
<proteinExistence type="predicted"/>
<accession>A0A9D4F1B3</accession>
<reference evidence="1" key="1">
    <citation type="journal article" date="2019" name="bioRxiv">
        <title>The Genome of the Zebra Mussel, Dreissena polymorpha: A Resource for Invasive Species Research.</title>
        <authorList>
            <person name="McCartney M.A."/>
            <person name="Auch B."/>
            <person name="Kono T."/>
            <person name="Mallez S."/>
            <person name="Zhang Y."/>
            <person name="Obille A."/>
            <person name="Becker A."/>
            <person name="Abrahante J.E."/>
            <person name="Garbe J."/>
            <person name="Badalamenti J.P."/>
            <person name="Herman A."/>
            <person name="Mangelson H."/>
            <person name="Liachko I."/>
            <person name="Sullivan S."/>
            <person name="Sone E.D."/>
            <person name="Koren S."/>
            <person name="Silverstein K.A.T."/>
            <person name="Beckman K.B."/>
            <person name="Gohl D.M."/>
        </authorList>
    </citation>
    <scope>NUCLEOTIDE SEQUENCE</scope>
    <source>
        <strain evidence="1">Duluth1</strain>
        <tissue evidence="1">Whole animal</tissue>
    </source>
</reference>
<dbReference type="EMBL" id="JAIWYP010000008">
    <property type="protein sequence ID" value="KAH3789863.1"/>
    <property type="molecule type" value="Genomic_DNA"/>
</dbReference>
<evidence type="ECO:0000313" key="1">
    <source>
        <dbReference type="EMBL" id="KAH3789863.1"/>
    </source>
</evidence>
<dbReference type="Proteomes" id="UP000828390">
    <property type="component" value="Unassembled WGS sequence"/>
</dbReference>
<reference evidence="1" key="2">
    <citation type="submission" date="2020-11" db="EMBL/GenBank/DDBJ databases">
        <authorList>
            <person name="McCartney M.A."/>
            <person name="Auch B."/>
            <person name="Kono T."/>
            <person name="Mallez S."/>
            <person name="Becker A."/>
            <person name="Gohl D.M."/>
            <person name="Silverstein K.A.T."/>
            <person name="Koren S."/>
            <person name="Bechman K.B."/>
            <person name="Herman A."/>
            <person name="Abrahante J.E."/>
            <person name="Garbe J."/>
        </authorList>
    </citation>
    <scope>NUCLEOTIDE SEQUENCE</scope>
    <source>
        <strain evidence="1">Duluth1</strain>
        <tissue evidence="1">Whole animal</tissue>
    </source>
</reference>
<gene>
    <name evidence="1" type="ORF">DPMN_168052</name>
</gene>